<evidence type="ECO:0000313" key="5">
    <source>
        <dbReference type="Proteomes" id="UP000659654"/>
    </source>
</evidence>
<feature type="region of interest" description="Disordered" evidence="1">
    <location>
        <begin position="37"/>
        <end position="64"/>
    </location>
</feature>
<gene>
    <name evidence="2" type="ORF">BXYJ_LOCUS5553</name>
</gene>
<dbReference type="Proteomes" id="UP000659654">
    <property type="component" value="Unassembled WGS sequence"/>
</dbReference>
<proteinExistence type="predicted"/>
<dbReference type="EMBL" id="CAJFDI010000003">
    <property type="protein sequence ID" value="CAD5219187.1"/>
    <property type="molecule type" value="Genomic_DNA"/>
</dbReference>
<name>A0A1I7SE41_BURXY</name>
<evidence type="ECO:0000313" key="4">
    <source>
        <dbReference type="Proteomes" id="UP000095284"/>
    </source>
</evidence>
<evidence type="ECO:0000256" key="1">
    <source>
        <dbReference type="SAM" id="MobiDB-lite"/>
    </source>
</evidence>
<dbReference type="Proteomes" id="UP000582659">
    <property type="component" value="Unassembled WGS sequence"/>
</dbReference>
<evidence type="ECO:0000313" key="3">
    <source>
        <dbReference type="EMBL" id="CAG9104219.1"/>
    </source>
</evidence>
<accession>A0A1I7SE41</accession>
<evidence type="ECO:0000313" key="2">
    <source>
        <dbReference type="EMBL" id="CAD5219187.1"/>
    </source>
</evidence>
<reference evidence="3" key="2">
    <citation type="submission" date="2020-08" db="EMBL/GenBank/DDBJ databases">
        <authorList>
            <person name="Kikuchi T."/>
        </authorList>
    </citation>
    <scope>NUCLEOTIDE SEQUENCE</scope>
    <source>
        <strain evidence="2">Ka4C1</strain>
    </source>
</reference>
<reference evidence="6" key="1">
    <citation type="submission" date="2016-11" db="UniProtKB">
        <authorList>
            <consortium name="WormBaseParasite"/>
        </authorList>
    </citation>
    <scope>IDENTIFICATION</scope>
</reference>
<dbReference type="Proteomes" id="UP000095284">
    <property type="component" value="Unplaced"/>
</dbReference>
<dbReference type="WBParaSite" id="BXY_1129900.1">
    <property type="protein sequence ID" value="BXY_1129900.1"/>
    <property type="gene ID" value="BXY_1129900"/>
</dbReference>
<protein>
    <submittedName>
        <fullName evidence="2">(pine wood nematode) hypothetical protein</fullName>
    </submittedName>
</protein>
<evidence type="ECO:0000313" key="6">
    <source>
        <dbReference type="WBParaSite" id="BXY_1129900.1"/>
    </source>
</evidence>
<keyword evidence="5" id="KW-1185">Reference proteome</keyword>
<dbReference type="OrthoDB" id="10533328at2759"/>
<dbReference type="EMBL" id="CAJFCV020000003">
    <property type="protein sequence ID" value="CAG9104219.1"/>
    <property type="molecule type" value="Genomic_DNA"/>
</dbReference>
<organism evidence="4 6">
    <name type="scientific">Bursaphelenchus xylophilus</name>
    <name type="common">Pinewood nematode worm</name>
    <name type="synonym">Aphelenchoides xylophilus</name>
    <dbReference type="NCBI Taxonomy" id="6326"/>
    <lineage>
        <taxon>Eukaryota</taxon>
        <taxon>Metazoa</taxon>
        <taxon>Ecdysozoa</taxon>
        <taxon>Nematoda</taxon>
        <taxon>Chromadorea</taxon>
        <taxon>Rhabditida</taxon>
        <taxon>Tylenchina</taxon>
        <taxon>Tylenchomorpha</taxon>
        <taxon>Aphelenchoidea</taxon>
        <taxon>Aphelenchoididae</taxon>
        <taxon>Bursaphelenchus</taxon>
    </lineage>
</organism>
<dbReference type="AlphaFoldDB" id="A0A1I7SE41"/>
<feature type="compositionally biased region" description="Low complexity" evidence="1">
    <location>
        <begin position="37"/>
        <end position="60"/>
    </location>
</feature>
<sequence>MPSDCMLLPWSSAQQFDAYQLKTESFRPNLYIYDYNSSSSATTPSSEEPDSESTSAESPTCSRLNNSFEDAKLQYVDERRYTESPGFKLKASEQSHHSKWREHLHHRADFRKRRKLDQPKLVEPKSGRIHKILSQDTLDQLERRRKVKSSKRDENSNIVQLKDRLDPSSPIGRICLLDEEDERFVFEIMEHEVLWDKETVKGIFAPDLRPVDESDECVLEIFDDTIEEELLDECF</sequence>